<dbReference type="RefSeq" id="WP_048709528.1">
    <property type="nucleotide sequence ID" value="NZ_CP014646.1"/>
</dbReference>
<gene>
    <name evidence="1" type="ORF">AC731_004485</name>
</gene>
<keyword evidence="2" id="KW-1185">Reference proteome</keyword>
<sequence length="218" mass="23368">MKLRHIDLSIPAHGVWLDGVLAHAPDVRGLAMCLNSSGHPPLDQSHRPLELTLQAAGFATMTVDLLTRQEALRDPDAPFNIPRLTDRVLAAIEWASHQPPLVGLPLAVVATGTGCAAAVRAAVRSPESFRSIAFLGGRADLAGAEPLRAVRTPIRFIVTPGTPEATILTRAYPLLKGDHHWLALPPTDSEHDNDLLAARAACAWLRQHFPQAEGTAQA</sequence>
<reference evidence="2" key="1">
    <citation type="submission" date="2016-03" db="EMBL/GenBank/DDBJ databases">
        <authorList>
            <person name="Ma C."/>
            <person name="Zhou S."/>
            <person name="Yang G."/>
        </authorList>
    </citation>
    <scope>NUCLEOTIDE SEQUENCE [LARGE SCALE GENOMIC DNA]</scope>
    <source>
        <strain evidence="2">SgZ-1</strain>
    </source>
</reference>
<dbReference type="Gene3D" id="3.40.50.1820">
    <property type="entry name" value="alpha/beta hydrolase"/>
    <property type="match status" value="1"/>
</dbReference>
<proteinExistence type="predicted"/>
<name>A0A127K2S1_9RHOO</name>
<evidence type="ECO:0000313" key="1">
    <source>
        <dbReference type="EMBL" id="AMO36257.1"/>
    </source>
</evidence>
<dbReference type="EMBL" id="CP014646">
    <property type="protein sequence ID" value="AMO36257.1"/>
    <property type="molecule type" value="Genomic_DNA"/>
</dbReference>
<dbReference type="KEGG" id="thu:AC731_004485"/>
<dbReference type="InterPro" id="IPR029058">
    <property type="entry name" value="AB_hydrolase_fold"/>
</dbReference>
<accession>A0A127K2S1</accession>
<organism evidence="1 2">
    <name type="scientific">Thauera humireducens</name>
    <dbReference type="NCBI Taxonomy" id="1134435"/>
    <lineage>
        <taxon>Bacteria</taxon>
        <taxon>Pseudomonadati</taxon>
        <taxon>Pseudomonadota</taxon>
        <taxon>Betaproteobacteria</taxon>
        <taxon>Rhodocyclales</taxon>
        <taxon>Zoogloeaceae</taxon>
        <taxon>Thauera</taxon>
    </lineage>
</organism>
<protein>
    <submittedName>
        <fullName evidence="1">Phosphoribosyltransferase</fullName>
    </submittedName>
</protein>
<keyword evidence="1" id="KW-0808">Transferase</keyword>
<dbReference type="STRING" id="1134435.AC731_004485"/>
<keyword evidence="1" id="KW-0328">Glycosyltransferase</keyword>
<evidence type="ECO:0000313" key="2">
    <source>
        <dbReference type="Proteomes" id="UP000036902"/>
    </source>
</evidence>
<dbReference type="Proteomes" id="UP000036902">
    <property type="component" value="Chromosome"/>
</dbReference>
<dbReference type="AlphaFoldDB" id="A0A127K2S1"/>
<dbReference type="GO" id="GO:0016757">
    <property type="term" value="F:glycosyltransferase activity"/>
    <property type="evidence" value="ECO:0007669"/>
    <property type="project" value="UniProtKB-KW"/>
</dbReference>
<dbReference type="SUPFAM" id="SSF53474">
    <property type="entry name" value="alpha/beta-Hydrolases"/>
    <property type="match status" value="1"/>
</dbReference>